<dbReference type="EMBL" id="JACICC010000003">
    <property type="protein sequence ID" value="MBB3809534.1"/>
    <property type="molecule type" value="Genomic_DNA"/>
</dbReference>
<dbReference type="GO" id="GO:0006260">
    <property type="term" value="P:DNA replication"/>
    <property type="evidence" value="ECO:0007669"/>
    <property type="project" value="InterPro"/>
</dbReference>
<sequence>MTVSALASAAAAPIRPVDPQVAKRAREVLKSVFGYDDFRTGQDEVIAAVLNGEDVFAVMPTGSGKSMCYQLPALTDDGGLTLVVSPLVALMRDQVGQLRALGAAAATINSANGEEENRNAWRAMRRGELRLLFVSPEKLASDNLLAALRDSGIRRLAIDEAHCVSQWGHDFRPDYRNLKTVREQLGAPQTIALTATADRATRADIVQQLFPREPRVVVHSFDRPNLDLRFAVKDRPASQIAEFVSSHGGASGIVYAAARKRTEEIAESLSQRGIRALAYHAGLDQALRSKRQDLFLQENDIVMVATVAFGMGINKPDVRFVAHADMPGTVEGYYQEIGRAGRDGLPAWTLTLYGASDMALRRRQIDEKDVDDERRRVEQRKLNAMIELCETATCRRQSLLAYFGETIEPCGGCDLCRGGVSLYDATIDAQKVLSAVARTGQRFGAAHIADILTGTANEAISRLGHDQLKTFGVGRDKTKRAWNTVIRQLFAAGAVAETGDQYSGYRLTEKGEDILFGRERLTLRTIAEEPKRRRETPRAEAASDLSPEENALFQHLRAVRLELARAEDVAAYIIFPDRTLIDMARLKPADLYAMRMVQGVGEAKLNRYGQIFADAVAAFLRDNQS</sequence>
<feature type="domain" description="Helicase ATP-binding" evidence="18">
    <location>
        <begin position="46"/>
        <end position="215"/>
    </location>
</feature>
<dbReference type="InterPro" id="IPR032284">
    <property type="entry name" value="RecQ_Zn-bd"/>
</dbReference>
<evidence type="ECO:0000256" key="14">
    <source>
        <dbReference type="ARBA" id="ARBA00023235"/>
    </source>
</evidence>
<organism evidence="20 21">
    <name type="scientific">Pseudochelatococcus contaminans</name>
    <dbReference type="NCBI Taxonomy" id="1538103"/>
    <lineage>
        <taxon>Bacteria</taxon>
        <taxon>Pseudomonadati</taxon>
        <taxon>Pseudomonadota</taxon>
        <taxon>Alphaproteobacteria</taxon>
        <taxon>Hyphomicrobiales</taxon>
        <taxon>Chelatococcaceae</taxon>
        <taxon>Pseudochelatococcus</taxon>
    </lineage>
</organism>
<keyword evidence="6" id="KW-0227">DNA damage</keyword>
<dbReference type="PROSITE" id="PS50967">
    <property type="entry name" value="HRDC"/>
    <property type="match status" value="1"/>
</dbReference>
<keyword evidence="7 20" id="KW-0378">Hydrolase</keyword>
<dbReference type="GO" id="GO:0003677">
    <property type="term" value="F:DNA binding"/>
    <property type="evidence" value="ECO:0007669"/>
    <property type="project" value="UniProtKB-KW"/>
</dbReference>
<evidence type="ECO:0000313" key="21">
    <source>
        <dbReference type="Proteomes" id="UP000537592"/>
    </source>
</evidence>
<evidence type="ECO:0000259" key="18">
    <source>
        <dbReference type="PROSITE" id="PS51192"/>
    </source>
</evidence>
<keyword evidence="11" id="KW-0238">DNA-binding</keyword>
<comment type="cofactor">
    <cofactor evidence="1">
        <name>Mg(2+)</name>
        <dbReference type="ChEBI" id="CHEBI:18420"/>
    </cofactor>
</comment>
<dbReference type="FunFam" id="3.40.50.300:FF:000296">
    <property type="entry name" value="ATP-dependent DNA helicase RecQ"/>
    <property type="match status" value="1"/>
</dbReference>
<evidence type="ECO:0000256" key="11">
    <source>
        <dbReference type="ARBA" id="ARBA00023125"/>
    </source>
</evidence>
<dbReference type="NCBIfam" id="TIGR01389">
    <property type="entry name" value="recQ"/>
    <property type="match status" value="1"/>
</dbReference>
<dbReference type="Gene3D" id="3.40.50.300">
    <property type="entry name" value="P-loop containing nucleotide triphosphate hydrolases"/>
    <property type="match status" value="2"/>
</dbReference>
<evidence type="ECO:0000313" key="20">
    <source>
        <dbReference type="EMBL" id="MBB3809534.1"/>
    </source>
</evidence>
<dbReference type="Gene3D" id="1.10.150.80">
    <property type="entry name" value="HRDC domain"/>
    <property type="match status" value="1"/>
</dbReference>
<keyword evidence="9" id="KW-0862">Zinc</keyword>
<keyword evidence="4" id="KW-0479">Metal-binding</keyword>
<dbReference type="GO" id="GO:0005737">
    <property type="term" value="C:cytoplasm"/>
    <property type="evidence" value="ECO:0007669"/>
    <property type="project" value="TreeGrafter"/>
</dbReference>
<dbReference type="SMART" id="SM00956">
    <property type="entry name" value="RQC"/>
    <property type="match status" value="1"/>
</dbReference>
<keyword evidence="12" id="KW-0233">DNA recombination</keyword>
<dbReference type="GO" id="GO:0006281">
    <property type="term" value="P:DNA repair"/>
    <property type="evidence" value="ECO:0007669"/>
    <property type="project" value="UniProtKB-KW"/>
</dbReference>
<keyword evidence="8 20" id="KW-0347">Helicase</keyword>
<dbReference type="GO" id="GO:0043138">
    <property type="term" value="F:3'-5' DNA helicase activity"/>
    <property type="evidence" value="ECO:0007669"/>
    <property type="project" value="UniProtKB-EC"/>
</dbReference>
<protein>
    <recommendedName>
        <fullName evidence="16">DNA helicase RecQ</fullName>
        <ecNumber evidence="16">5.6.2.4</ecNumber>
    </recommendedName>
</protein>
<dbReference type="GO" id="GO:0009432">
    <property type="term" value="P:SOS response"/>
    <property type="evidence" value="ECO:0007669"/>
    <property type="project" value="UniProtKB-UniRule"/>
</dbReference>
<keyword evidence="10" id="KW-0067">ATP-binding</keyword>
<dbReference type="Pfam" id="PF00570">
    <property type="entry name" value="HRDC"/>
    <property type="match status" value="1"/>
</dbReference>
<dbReference type="InterPro" id="IPR001650">
    <property type="entry name" value="Helicase_C-like"/>
</dbReference>
<dbReference type="GO" id="GO:0046872">
    <property type="term" value="F:metal ion binding"/>
    <property type="evidence" value="ECO:0007669"/>
    <property type="project" value="UniProtKB-KW"/>
</dbReference>
<evidence type="ECO:0000256" key="4">
    <source>
        <dbReference type="ARBA" id="ARBA00022723"/>
    </source>
</evidence>
<dbReference type="PROSITE" id="PS51192">
    <property type="entry name" value="HELICASE_ATP_BIND_1"/>
    <property type="match status" value="1"/>
</dbReference>
<evidence type="ECO:0000256" key="8">
    <source>
        <dbReference type="ARBA" id="ARBA00022806"/>
    </source>
</evidence>
<dbReference type="GO" id="GO:0030894">
    <property type="term" value="C:replisome"/>
    <property type="evidence" value="ECO:0007669"/>
    <property type="project" value="TreeGrafter"/>
</dbReference>
<comment type="similarity">
    <text evidence="3">Belongs to the helicase family. RecQ subfamily.</text>
</comment>
<feature type="domain" description="HRDC" evidence="17">
    <location>
        <begin position="546"/>
        <end position="625"/>
    </location>
</feature>
<keyword evidence="5" id="KW-0547">Nucleotide-binding</keyword>
<dbReference type="InterPro" id="IPR011545">
    <property type="entry name" value="DEAD/DEAH_box_helicase_dom"/>
</dbReference>
<dbReference type="GO" id="GO:0009378">
    <property type="term" value="F:four-way junction helicase activity"/>
    <property type="evidence" value="ECO:0007669"/>
    <property type="project" value="TreeGrafter"/>
</dbReference>
<evidence type="ECO:0000256" key="9">
    <source>
        <dbReference type="ARBA" id="ARBA00022833"/>
    </source>
</evidence>
<keyword evidence="13" id="KW-0234">DNA repair</keyword>
<feature type="domain" description="Helicase C-terminal" evidence="19">
    <location>
        <begin position="236"/>
        <end position="383"/>
    </location>
</feature>
<dbReference type="Pfam" id="PF00271">
    <property type="entry name" value="Helicase_C"/>
    <property type="match status" value="1"/>
</dbReference>
<comment type="cofactor">
    <cofactor evidence="2">
        <name>Zn(2+)</name>
        <dbReference type="ChEBI" id="CHEBI:29105"/>
    </cofactor>
</comment>
<dbReference type="SUPFAM" id="SSF47819">
    <property type="entry name" value="HRDC-like"/>
    <property type="match status" value="1"/>
</dbReference>
<dbReference type="PROSITE" id="PS51194">
    <property type="entry name" value="HELICASE_CTER"/>
    <property type="match status" value="1"/>
</dbReference>
<dbReference type="InterPro" id="IPR010997">
    <property type="entry name" value="HRDC-like_sf"/>
</dbReference>
<dbReference type="InterPro" id="IPR002121">
    <property type="entry name" value="HRDC_dom"/>
</dbReference>
<dbReference type="SUPFAM" id="SSF52540">
    <property type="entry name" value="P-loop containing nucleoside triphosphate hydrolases"/>
    <property type="match status" value="2"/>
</dbReference>
<evidence type="ECO:0000256" key="15">
    <source>
        <dbReference type="ARBA" id="ARBA00034617"/>
    </source>
</evidence>
<evidence type="ECO:0000256" key="16">
    <source>
        <dbReference type="NCBIfam" id="TIGR01389"/>
    </source>
</evidence>
<comment type="catalytic activity">
    <reaction evidence="15">
        <text>Couples ATP hydrolysis with the unwinding of duplex DNA by translocating in the 3'-5' direction.</text>
        <dbReference type="EC" id="5.6.2.4"/>
    </reaction>
</comment>
<dbReference type="InterPro" id="IPR004589">
    <property type="entry name" value="DNA_helicase_ATP-dep_RecQ"/>
</dbReference>
<evidence type="ECO:0000256" key="1">
    <source>
        <dbReference type="ARBA" id="ARBA00001946"/>
    </source>
</evidence>
<dbReference type="InterPro" id="IPR044876">
    <property type="entry name" value="HRDC_dom_sf"/>
</dbReference>
<keyword evidence="21" id="KW-1185">Reference proteome</keyword>
<evidence type="ECO:0000256" key="3">
    <source>
        <dbReference type="ARBA" id="ARBA00005446"/>
    </source>
</evidence>
<dbReference type="InterPro" id="IPR006293">
    <property type="entry name" value="DNA_helicase_ATP-dep_RecQ_bac"/>
</dbReference>
<dbReference type="Gene3D" id="1.10.10.10">
    <property type="entry name" value="Winged helix-like DNA-binding domain superfamily/Winged helix DNA-binding domain"/>
    <property type="match status" value="1"/>
</dbReference>
<dbReference type="InterPro" id="IPR036388">
    <property type="entry name" value="WH-like_DNA-bd_sf"/>
</dbReference>
<evidence type="ECO:0000256" key="7">
    <source>
        <dbReference type="ARBA" id="ARBA00022801"/>
    </source>
</evidence>
<accession>A0A7W5Z3Y6</accession>
<dbReference type="InterPro" id="IPR014001">
    <property type="entry name" value="Helicase_ATP-bd"/>
</dbReference>
<keyword evidence="14" id="KW-0413">Isomerase</keyword>
<dbReference type="Pfam" id="PF09382">
    <property type="entry name" value="RQC"/>
    <property type="match status" value="1"/>
</dbReference>
<dbReference type="CDD" id="cd17920">
    <property type="entry name" value="DEXHc_RecQ"/>
    <property type="match status" value="1"/>
</dbReference>
<proteinExistence type="inferred from homology"/>
<dbReference type="InterPro" id="IPR027417">
    <property type="entry name" value="P-loop_NTPase"/>
</dbReference>
<evidence type="ECO:0000256" key="5">
    <source>
        <dbReference type="ARBA" id="ARBA00022741"/>
    </source>
</evidence>
<evidence type="ECO:0000259" key="19">
    <source>
        <dbReference type="PROSITE" id="PS51194"/>
    </source>
</evidence>
<dbReference type="GO" id="GO:0016787">
    <property type="term" value="F:hydrolase activity"/>
    <property type="evidence" value="ECO:0007669"/>
    <property type="project" value="UniProtKB-KW"/>
</dbReference>
<dbReference type="PANTHER" id="PTHR13710:SF105">
    <property type="entry name" value="ATP-DEPENDENT DNA HELICASE Q1"/>
    <property type="match status" value="1"/>
</dbReference>
<reference evidence="20 21" key="1">
    <citation type="submission" date="2020-08" db="EMBL/GenBank/DDBJ databases">
        <title>Genomic Encyclopedia of Type Strains, Phase IV (KMG-IV): sequencing the most valuable type-strain genomes for metagenomic binning, comparative biology and taxonomic classification.</title>
        <authorList>
            <person name="Goeker M."/>
        </authorList>
    </citation>
    <scope>NUCLEOTIDE SEQUENCE [LARGE SCALE GENOMIC DNA]</scope>
    <source>
        <strain evidence="20 21">DSM 28760</strain>
    </source>
</reference>
<gene>
    <name evidence="20" type="ORF">FHS81_001616</name>
</gene>
<evidence type="ECO:0000259" key="17">
    <source>
        <dbReference type="PROSITE" id="PS50967"/>
    </source>
</evidence>
<dbReference type="AlphaFoldDB" id="A0A7W5Z3Y6"/>
<dbReference type="SMART" id="SM00490">
    <property type="entry name" value="HELICc"/>
    <property type="match status" value="1"/>
</dbReference>
<dbReference type="SMART" id="SM00487">
    <property type="entry name" value="DEXDc"/>
    <property type="match status" value="1"/>
</dbReference>
<dbReference type="NCBIfam" id="TIGR00614">
    <property type="entry name" value="recQ_fam"/>
    <property type="match status" value="1"/>
</dbReference>
<comment type="caution">
    <text evidence="20">The sequence shown here is derived from an EMBL/GenBank/DDBJ whole genome shotgun (WGS) entry which is preliminary data.</text>
</comment>
<dbReference type="GO" id="GO:0043590">
    <property type="term" value="C:bacterial nucleoid"/>
    <property type="evidence" value="ECO:0007669"/>
    <property type="project" value="TreeGrafter"/>
</dbReference>
<dbReference type="Pfam" id="PF16124">
    <property type="entry name" value="RecQ_Zn_bind"/>
    <property type="match status" value="1"/>
</dbReference>
<dbReference type="Proteomes" id="UP000537592">
    <property type="component" value="Unassembled WGS sequence"/>
</dbReference>
<dbReference type="SMART" id="SM00341">
    <property type="entry name" value="HRDC"/>
    <property type="match status" value="1"/>
</dbReference>
<dbReference type="PANTHER" id="PTHR13710">
    <property type="entry name" value="DNA HELICASE RECQ FAMILY MEMBER"/>
    <property type="match status" value="1"/>
</dbReference>
<dbReference type="InterPro" id="IPR018982">
    <property type="entry name" value="RQC_domain"/>
</dbReference>
<evidence type="ECO:0000256" key="2">
    <source>
        <dbReference type="ARBA" id="ARBA00001947"/>
    </source>
</evidence>
<dbReference type="RefSeq" id="WP_183751701.1">
    <property type="nucleotide sequence ID" value="NZ_JACICC010000003.1"/>
</dbReference>
<evidence type="ECO:0000256" key="10">
    <source>
        <dbReference type="ARBA" id="ARBA00022840"/>
    </source>
</evidence>
<dbReference type="Pfam" id="PF00270">
    <property type="entry name" value="DEAD"/>
    <property type="match status" value="1"/>
</dbReference>
<dbReference type="GO" id="GO:0005524">
    <property type="term" value="F:ATP binding"/>
    <property type="evidence" value="ECO:0007669"/>
    <property type="project" value="UniProtKB-KW"/>
</dbReference>
<dbReference type="GO" id="GO:0006310">
    <property type="term" value="P:DNA recombination"/>
    <property type="evidence" value="ECO:0007669"/>
    <property type="project" value="UniProtKB-UniRule"/>
</dbReference>
<evidence type="ECO:0000256" key="13">
    <source>
        <dbReference type="ARBA" id="ARBA00023204"/>
    </source>
</evidence>
<name>A0A7W5Z3Y6_9HYPH</name>
<dbReference type="EC" id="5.6.2.4" evidence="16"/>
<evidence type="ECO:0000256" key="6">
    <source>
        <dbReference type="ARBA" id="ARBA00022763"/>
    </source>
</evidence>
<evidence type="ECO:0000256" key="12">
    <source>
        <dbReference type="ARBA" id="ARBA00023172"/>
    </source>
</evidence>